<keyword evidence="3" id="KW-1185">Reference proteome</keyword>
<name>A0ABQ6G5D8_9CHLR</name>
<feature type="domain" description="HTH marR-type" evidence="1">
    <location>
        <begin position="9"/>
        <end position="143"/>
    </location>
</feature>
<dbReference type="Pfam" id="PF12802">
    <property type="entry name" value="MarR_2"/>
    <property type="match status" value="1"/>
</dbReference>
<dbReference type="SUPFAM" id="SSF46785">
    <property type="entry name" value="Winged helix' DNA-binding domain"/>
    <property type="match status" value="1"/>
</dbReference>
<comment type="caution">
    <text evidence="2">The sequence shown here is derived from an EMBL/GenBank/DDBJ whole genome shotgun (WGS) entry which is preliminary data.</text>
</comment>
<dbReference type="InterPro" id="IPR039422">
    <property type="entry name" value="MarR/SlyA-like"/>
</dbReference>
<dbReference type="InterPro" id="IPR000835">
    <property type="entry name" value="HTH_MarR-typ"/>
</dbReference>
<dbReference type="InterPro" id="IPR036390">
    <property type="entry name" value="WH_DNA-bd_sf"/>
</dbReference>
<gene>
    <name evidence="2" type="ORF">KDH_73110</name>
</gene>
<reference evidence="2 3" key="1">
    <citation type="submission" date="2023-02" db="EMBL/GenBank/DDBJ databases">
        <title>Dictyobacter halimunensis sp. nov., a new member of the class Ktedonobacteria from forest soil in a geothermal area.</title>
        <authorList>
            <person name="Rachmania M.K."/>
            <person name="Ningsih F."/>
            <person name="Sakai Y."/>
            <person name="Yabe S."/>
            <person name="Yokota A."/>
            <person name="Sjamsuridzal W."/>
        </authorList>
    </citation>
    <scope>NUCLEOTIDE SEQUENCE [LARGE SCALE GENOMIC DNA]</scope>
    <source>
        <strain evidence="2 3">S3.2.2.5</strain>
    </source>
</reference>
<accession>A0ABQ6G5D8</accession>
<proteinExistence type="predicted"/>
<dbReference type="PANTHER" id="PTHR33164:SF43">
    <property type="entry name" value="HTH-TYPE TRANSCRIPTIONAL REPRESSOR YETL"/>
    <property type="match status" value="1"/>
</dbReference>
<dbReference type="Gene3D" id="1.10.10.10">
    <property type="entry name" value="Winged helix-like DNA-binding domain superfamily/Winged helix DNA-binding domain"/>
    <property type="match status" value="1"/>
</dbReference>
<dbReference type="PROSITE" id="PS50995">
    <property type="entry name" value="HTH_MARR_2"/>
    <property type="match status" value="1"/>
</dbReference>
<organism evidence="2 3">
    <name type="scientific">Dictyobacter halimunensis</name>
    <dbReference type="NCBI Taxonomy" id="3026934"/>
    <lineage>
        <taxon>Bacteria</taxon>
        <taxon>Bacillati</taxon>
        <taxon>Chloroflexota</taxon>
        <taxon>Ktedonobacteria</taxon>
        <taxon>Ktedonobacterales</taxon>
        <taxon>Dictyobacteraceae</taxon>
        <taxon>Dictyobacter</taxon>
    </lineage>
</organism>
<dbReference type="PANTHER" id="PTHR33164">
    <property type="entry name" value="TRANSCRIPTIONAL REGULATOR, MARR FAMILY"/>
    <property type="match status" value="1"/>
</dbReference>
<dbReference type="PRINTS" id="PR00598">
    <property type="entry name" value="HTHMARR"/>
</dbReference>
<protein>
    <recommendedName>
        <fullName evidence="1">HTH marR-type domain-containing protein</fullName>
    </recommendedName>
</protein>
<evidence type="ECO:0000313" key="2">
    <source>
        <dbReference type="EMBL" id="GLV60492.1"/>
    </source>
</evidence>
<evidence type="ECO:0000313" key="3">
    <source>
        <dbReference type="Proteomes" id="UP001344906"/>
    </source>
</evidence>
<sequence>MMERNVASADALRRLCGTVMKTARQELMQHLSEAGSDLSPHQFLALMNVSGHTLTLGELSRAMGLDPSTLAPTVEVLVRKGLVQRDRDPQDRRRTPLSVTEAGGALLAQVTRQDEQGPLLNGLQALGEEKSHQLINLLEDLVAAIHPASESEPTHPCQMPVHKGQ</sequence>
<dbReference type="Proteomes" id="UP001344906">
    <property type="component" value="Unassembled WGS sequence"/>
</dbReference>
<dbReference type="RefSeq" id="WP_338257578.1">
    <property type="nucleotide sequence ID" value="NZ_BSRI01000002.1"/>
</dbReference>
<dbReference type="EMBL" id="BSRI01000002">
    <property type="protein sequence ID" value="GLV60492.1"/>
    <property type="molecule type" value="Genomic_DNA"/>
</dbReference>
<dbReference type="SMART" id="SM00347">
    <property type="entry name" value="HTH_MARR"/>
    <property type="match status" value="1"/>
</dbReference>
<dbReference type="InterPro" id="IPR036388">
    <property type="entry name" value="WH-like_DNA-bd_sf"/>
</dbReference>
<evidence type="ECO:0000259" key="1">
    <source>
        <dbReference type="PROSITE" id="PS50995"/>
    </source>
</evidence>